<dbReference type="RefSeq" id="XP_030069384.1">
    <property type="nucleotide sequence ID" value="XM_030213524.1"/>
</dbReference>
<dbReference type="OrthoDB" id="10065076at2759"/>
<dbReference type="AlphaFoldDB" id="A0A6P7Z0V3"/>
<proteinExistence type="predicted"/>
<feature type="compositionally biased region" description="Polar residues" evidence="1">
    <location>
        <begin position="244"/>
        <end position="262"/>
    </location>
</feature>
<feature type="region of interest" description="Disordered" evidence="1">
    <location>
        <begin position="244"/>
        <end position="265"/>
    </location>
</feature>
<gene>
    <name evidence="4" type="primary">LOC115476935</name>
    <name evidence="3" type="synonym">LOC115459029</name>
</gene>
<sequence length="279" mass="31384">MAAGLIGNRAELQLASSFQHTFLVQDTDFQYTSEEEEDDEGEETESEGSSSCQDLEVDGYLPDYGQNGAEMTLQLLRFAELISCDIQRYFGKKTKEEDPDSCNIYEDHMSCRKSGREMYFVDLVRISQNGDGEDEDQSDPLPGCVELDCQTLKSVCSKDGTQKLGPLAELFEYGLHRYVRQGVCNSKDGWKHQLGRKYAHVVPMHQRKLPLSFWKEPSPVKSSIMNTNTPDFSDLLANWTSETNPELMSGNREASSDTSHQAQGEGHFHGVSAVWTLLQ</sequence>
<dbReference type="RefSeq" id="XP_030044751.1">
    <property type="nucleotide sequence ID" value="XM_030188891.1"/>
</dbReference>
<evidence type="ECO:0000256" key="1">
    <source>
        <dbReference type="SAM" id="MobiDB-lite"/>
    </source>
</evidence>
<evidence type="ECO:0000313" key="2">
    <source>
        <dbReference type="Proteomes" id="UP000515156"/>
    </source>
</evidence>
<feature type="region of interest" description="Disordered" evidence="1">
    <location>
        <begin position="31"/>
        <end position="57"/>
    </location>
</feature>
<dbReference type="GeneID" id="115476935"/>
<keyword evidence="2" id="KW-1185">Reference proteome</keyword>
<dbReference type="KEGG" id="muo:115459029"/>
<dbReference type="InterPro" id="IPR053819">
    <property type="entry name" value="TEADIR3_omega_loop"/>
</dbReference>
<evidence type="ECO:0000313" key="3">
    <source>
        <dbReference type="RefSeq" id="XP_030044751.1"/>
    </source>
</evidence>
<reference evidence="3 4" key="1">
    <citation type="submission" date="2025-04" db="UniProtKB">
        <authorList>
            <consortium name="RefSeq"/>
        </authorList>
    </citation>
    <scope>IDENTIFICATION</scope>
</reference>
<dbReference type="KEGG" id="muo:115476935"/>
<feature type="compositionally biased region" description="Acidic residues" evidence="1">
    <location>
        <begin position="33"/>
        <end position="46"/>
    </location>
</feature>
<dbReference type="Pfam" id="PF15238">
    <property type="entry name" value="TEADIR3"/>
    <property type="match status" value="1"/>
</dbReference>
<evidence type="ECO:0000313" key="4">
    <source>
        <dbReference type="RefSeq" id="XP_030069384.1"/>
    </source>
</evidence>
<dbReference type="Proteomes" id="UP000515156">
    <property type="component" value="Chromosome 8"/>
</dbReference>
<name>A0A6P7Z0V3_9AMPH</name>
<protein>
    <submittedName>
        <fullName evidence="3">Uncharacterized protein LOC115459029</fullName>
    </submittedName>
    <submittedName>
        <fullName evidence="4">Uncharacterized protein LOC115476935</fullName>
    </submittedName>
</protein>
<organism evidence="2 4">
    <name type="scientific">Microcaecilia unicolor</name>
    <dbReference type="NCBI Taxonomy" id="1415580"/>
    <lineage>
        <taxon>Eukaryota</taxon>
        <taxon>Metazoa</taxon>
        <taxon>Chordata</taxon>
        <taxon>Craniata</taxon>
        <taxon>Vertebrata</taxon>
        <taxon>Euteleostomi</taxon>
        <taxon>Amphibia</taxon>
        <taxon>Gymnophiona</taxon>
        <taxon>Siphonopidae</taxon>
        <taxon>Microcaecilia</taxon>
    </lineage>
</organism>
<accession>A0A6P7Z0V3</accession>